<dbReference type="Proteomes" id="UP000054359">
    <property type="component" value="Unassembled WGS sequence"/>
</dbReference>
<evidence type="ECO:0000313" key="1">
    <source>
        <dbReference type="EMBL" id="KFM79878.1"/>
    </source>
</evidence>
<sequence length="72" mass="8293">MTYCPRKKSNDTFLVLRNLFLFPGFKYHHLTGIGTATTAAVQLVEIGRLQNCAYTLLYQPYQRCIEGTVHRI</sequence>
<keyword evidence="2" id="KW-1185">Reference proteome</keyword>
<name>A0A087UR89_STEMI</name>
<gene>
    <name evidence="1" type="ORF">X975_24680</name>
</gene>
<protein>
    <submittedName>
        <fullName evidence="1">Uncharacterized protein</fullName>
    </submittedName>
</protein>
<accession>A0A087UR89</accession>
<evidence type="ECO:0000313" key="2">
    <source>
        <dbReference type="Proteomes" id="UP000054359"/>
    </source>
</evidence>
<organism evidence="1 2">
    <name type="scientific">Stegodyphus mimosarum</name>
    <name type="common">African social velvet spider</name>
    <dbReference type="NCBI Taxonomy" id="407821"/>
    <lineage>
        <taxon>Eukaryota</taxon>
        <taxon>Metazoa</taxon>
        <taxon>Ecdysozoa</taxon>
        <taxon>Arthropoda</taxon>
        <taxon>Chelicerata</taxon>
        <taxon>Arachnida</taxon>
        <taxon>Araneae</taxon>
        <taxon>Araneomorphae</taxon>
        <taxon>Entelegynae</taxon>
        <taxon>Eresoidea</taxon>
        <taxon>Eresidae</taxon>
        <taxon>Stegodyphus</taxon>
    </lineage>
</organism>
<reference evidence="1 2" key="1">
    <citation type="submission" date="2013-11" db="EMBL/GenBank/DDBJ databases">
        <title>Genome sequencing of Stegodyphus mimosarum.</title>
        <authorList>
            <person name="Bechsgaard J."/>
        </authorList>
    </citation>
    <scope>NUCLEOTIDE SEQUENCE [LARGE SCALE GENOMIC DNA]</scope>
</reference>
<dbReference type="EMBL" id="KK121161">
    <property type="protein sequence ID" value="KFM79878.1"/>
    <property type="molecule type" value="Genomic_DNA"/>
</dbReference>
<feature type="non-terminal residue" evidence="1">
    <location>
        <position position="72"/>
    </location>
</feature>
<dbReference type="AlphaFoldDB" id="A0A087UR89"/>
<proteinExistence type="predicted"/>